<dbReference type="InterPro" id="IPR022764">
    <property type="entry name" value="Peptidase_S54_rhomboid_dom"/>
</dbReference>
<dbReference type="InterPro" id="IPR050925">
    <property type="entry name" value="Rhomboid_protease_S54"/>
</dbReference>
<proteinExistence type="inferred from homology"/>
<dbReference type="PANTHER" id="PTHR43731:SF14">
    <property type="entry name" value="PRESENILIN-ASSOCIATED RHOMBOID-LIKE PROTEIN, MITOCHONDRIAL"/>
    <property type="match status" value="1"/>
</dbReference>
<evidence type="ECO:0000313" key="9">
    <source>
        <dbReference type="EMBL" id="PZX20699.1"/>
    </source>
</evidence>
<evidence type="ECO:0000313" key="10">
    <source>
        <dbReference type="Proteomes" id="UP000249239"/>
    </source>
</evidence>
<dbReference type="PANTHER" id="PTHR43731">
    <property type="entry name" value="RHOMBOID PROTEASE"/>
    <property type="match status" value="1"/>
</dbReference>
<dbReference type="AlphaFoldDB" id="A0A2W7QFI8"/>
<keyword evidence="3 7" id="KW-0812">Transmembrane</keyword>
<sequence length="204" mass="23217">MQILILIIAAIGIVSVYGFSNADIVYKLQFNAWQIIKKKEYHRLISHALVHGGWMHLLLNMFVLYSFGQGIIMLFNMYFPGFGTALFVVLFISAIPISSLYSLQKEKNNYHYNAIGASGGVMAVVFTSVFLEPYHLIYVYFIPVPAILFGIIYLIYTKIMANRNQDNIGHDAHFWGALYGFVFPLIIEPKLGLVFLAKLLSFKF</sequence>
<dbReference type="EMBL" id="QKZK01000001">
    <property type="protein sequence ID" value="PZX20699.1"/>
    <property type="molecule type" value="Genomic_DNA"/>
</dbReference>
<dbReference type="RefSeq" id="WP_111443860.1">
    <property type="nucleotide sequence ID" value="NZ_QKZK01000001.1"/>
</dbReference>
<gene>
    <name evidence="9" type="ORF">LX69_00124</name>
</gene>
<name>A0A2W7QFI8_9BACT</name>
<evidence type="ECO:0000259" key="8">
    <source>
        <dbReference type="Pfam" id="PF01694"/>
    </source>
</evidence>
<organism evidence="9 10">
    <name type="scientific">Breznakibacter xylanolyticus</name>
    <dbReference type="NCBI Taxonomy" id="990"/>
    <lineage>
        <taxon>Bacteria</taxon>
        <taxon>Pseudomonadati</taxon>
        <taxon>Bacteroidota</taxon>
        <taxon>Bacteroidia</taxon>
        <taxon>Marinilabiliales</taxon>
        <taxon>Marinilabiliaceae</taxon>
        <taxon>Breznakibacter</taxon>
    </lineage>
</organism>
<evidence type="ECO:0000256" key="1">
    <source>
        <dbReference type="ARBA" id="ARBA00004141"/>
    </source>
</evidence>
<comment type="subcellular location">
    <subcellularLocation>
        <location evidence="1">Membrane</location>
        <topology evidence="1">Multi-pass membrane protein</topology>
    </subcellularLocation>
</comment>
<feature type="transmembrane region" description="Helical" evidence="7">
    <location>
        <begin position="137"/>
        <end position="156"/>
    </location>
</feature>
<reference evidence="9 10" key="1">
    <citation type="submission" date="2018-06" db="EMBL/GenBank/DDBJ databases">
        <title>Genomic Encyclopedia of Archaeal and Bacterial Type Strains, Phase II (KMG-II): from individual species to whole genera.</title>
        <authorList>
            <person name="Goeker M."/>
        </authorList>
    </citation>
    <scope>NUCLEOTIDE SEQUENCE [LARGE SCALE GENOMIC DNA]</scope>
    <source>
        <strain evidence="9 10">DSM 6779</strain>
    </source>
</reference>
<feature type="transmembrane region" description="Helical" evidence="7">
    <location>
        <begin position="110"/>
        <end position="131"/>
    </location>
</feature>
<comment type="caution">
    <text evidence="9">The sequence shown here is derived from an EMBL/GenBank/DDBJ whole genome shotgun (WGS) entry which is preliminary data.</text>
</comment>
<feature type="transmembrane region" description="Helical" evidence="7">
    <location>
        <begin position="6"/>
        <end position="26"/>
    </location>
</feature>
<evidence type="ECO:0000256" key="2">
    <source>
        <dbReference type="ARBA" id="ARBA00009045"/>
    </source>
</evidence>
<feature type="transmembrane region" description="Helical" evidence="7">
    <location>
        <begin position="79"/>
        <end position="103"/>
    </location>
</feature>
<keyword evidence="6 7" id="KW-0472">Membrane</keyword>
<dbReference type="Pfam" id="PF01694">
    <property type="entry name" value="Rhomboid"/>
    <property type="match status" value="1"/>
</dbReference>
<evidence type="ECO:0000256" key="5">
    <source>
        <dbReference type="ARBA" id="ARBA00022989"/>
    </source>
</evidence>
<dbReference type="OrthoDB" id="9807874at2"/>
<keyword evidence="5 7" id="KW-1133">Transmembrane helix</keyword>
<keyword evidence="10" id="KW-1185">Reference proteome</keyword>
<evidence type="ECO:0000256" key="3">
    <source>
        <dbReference type="ARBA" id="ARBA00022692"/>
    </source>
</evidence>
<dbReference type="InterPro" id="IPR035952">
    <property type="entry name" value="Rhomboid-like_sf"/>
</dbReference>
<dbReference type="GO" id="GO:0004252">
    <property type="term" value="F:serine-type endopeptidase activity"/>
    <property type="evidence" value="ECO:0007669"/>
    <property type="project" value="InterPro"/>
</dbReference>
<accession>A0A2W7QFI8</accession>
<feature type="domain" description="Peptidase S54 rhomboid" evidence="8">
    <location>
        <begin position="39"/>
        <end position="187"/>
    </location>
</feature>
<dbReference type="GO" id="GO:0016020">
    <property type="term" value="C:membrane"/>
    <property type="evidence" value="ECO:0007669"/>
    <property type="project" value="UniProtKB-SubCell"/>
</dbReference>
<dbReference type="Gene3D" id="1.20.1540.10">
    <property type="entry name" value="Rhomboid-like"/>
    <property type="match status" value="1"/>
</dbReference>
<evidence type="ECO:0000256" key="7">
    <source>
        <dbReference type="SAM" id="Phobius"/>
    </source>
</evidence>
<evidence type="ECO:0000256" key="4">
    <source>
        <dbReference type="ARBA" id="ARBA00022801"/>
    </source>
</evidence>
<comment type="similarity">
    <text evidence="2">Belongs to the peptidase S54 family.</text>
</comment>
<dbReference type="SUPFAM" id="SSF144091">
    <property type="entry name" value="Rhomboid-like"/>
    <property type="match status" value="1"/>
</dbReference>
<keyword evidence="4" id="KW-0378">Hydrolase</keyword>
<feature type="transmembrane region" description="Helical" evidence="7">
    <location>
        <begin position="47"/>
        <end position="67"/>
    </location>
</feature>
<dbReference type="Proteomes" id="UP000249239">
    <property type="component" value="Unassembled WGS sequence"/>
</dbReference>
<evidence type="ECO:0000256" key="6">
    <source>
        <dbReference type="ARBA" id="ARBA00023136"/>
    </source>
</evidence>
<protein>
    <submittedName>
        <fullName evidence="9">Rhomboid family protein</fullName>
    </submittedName>
</protein>
<feature type="transmembrane region" description="Helical" evidence="7">
    <location>
        <begin position="177"/>
        <end position="197"/>
    </location>
</feature>